<keyword evidence="2" id="KW-1185">Reference proteome</keyword>
<proteinExistence type="predicted"/>
<sequence length="193" mass="21701">MHSVSMQYLIVPGWQGSPERHWQSHWQRSLPNSARVEQKDWFVPQRRDWVAALSHCIEISQAPVILIAHSLGCATVAHWALQAEPELARRVAGALLIAPADVERPNCPEPLRNFAPLHRQALPFPALLVGSSNDPAATPERARQLAAAWGAISTILTNVGHINVKSGHERWEEGFTFLYQLQDQIERTSRYRA</sequence>
<comment type="caution">
    <text evidence="1">The sequence shown here is derived from an EMBL/GenBank/DDBJ whole genome shotgun (WGS) entry which is preliminary data.</text>
</comment>
<dbReference type="GO" id="GO:0016787">
    <property type="term" value="F:hydrolase activity"/>
    <property type="evidence" value="ECO:0007669"/>
    <property type="project" value="UniProtKB-KW"/>
</dbReference>
<organism evidence="1 2">
    <name type="scientific">Pseudomonas asuensis</name>
    <dbReference type="NCBI Taxonomy" id="1825787"/>
    <lineage>
        <taxon>Bacteria</taxon>
        <taxon>Pseudomonadati</taxon>
        <taxon>Pseudomonadota</taxon>
        <taxon>Gammaproteobacteria</taxon>
        <taxon>Pseudomonadales</taxon>
        <taxon>Pseudomonadaceae</taxon>
        <taxon>Pseudomonas</taxon>
    </lineage>
</organism>
<accession>A0ABQ2GUN7</accession>
<dbReference type="InterPro" id="IPR029058">
    <property type="entry name" value="AB_hydrolase_fold"/>
</dbReference>
<gene>
    <name evidence="1" type="ORF">GCM10009425_26620</name>
</gene>
<protein>
    <submittedName>
        <fullName evidence="1">Alpha/beta hydrolase</fullName>
    </submittedName>
</protein>
<keyword evidence="1" id="KW-0378">Hydrolase</keyword>
<evidence type="ECO:0000313" key="1">
    <source>
        <dbReference type="EMBL" id="GGM14243.1"/>
    </source>
</evidence>
<dbReference type="Pfam" id="PF06821">
    <property type="entry name" value="Ser_hydrolase"/>
    <property type="match status" value="1"/>
</dbReference>
<dbReference type="Proteomes" id="UP000616499">
    <property type="component" value="Unassembled WGS sequence"/>
</dbReference>
<dbReference type="SUPFAM" id="SSF53474">
    <property type="entry name" value="alpha/beta-Hydrolases"/>
    <property type="match status" value="1"/>
</dbReference>
<name>A0ABQ2GUN7_9PSED</name>
<dbReference type="RefSeq" id="WP_188866613.1">
    <property type="nucleotide sequence ID" value="NZ_BMNW01000005.1"/>
</dbReference>
<reference evidence="2" key="1">
    <citation type="journal article" date="2019" name="Int. J. Syst. Evol. Microbiol.">
        <title>The Global Catalogue of Microorganisms (GCM) 10K type strain sequencing project: providing services to taxonomists for standard genome sequencing and annotation.</title>
        <authorList>
            <consortium name="The Broad Institute Genomics Platform"/>
            <consortium name="The Broad Institute Genome Sequencing Center for Infectious Disease"/>
            <person name="Wu L."/>
            <person name="Ma J."/>
        </authorList>
    </citation>
    <scope>NUCLEOTIDE SEQUENCE [LARGE SCALE GENOMIC DNA]</scope>
    <source>
        <strain evidence="2">JCM 13501</strain>
    </source>
</reference>
<dbReference type="EMBL" id="BMNW01000005">
    <property type="protein sequence ID" value="GGM14243.1"/>
    <property type="molecule type" value="Genomic_DNA"/>
</dbReference>
<evidence type="ECO:0000313" key="2">
    <source>
        <dbReference type="Proteomes" id="UP000616499"/>
    </source>
</evidence>
<dbReference type="InterPro" id="IPR010662">
    <property type="entry name" value="RBBP9/YdeN"/>
</dbReference>
<dbReference type="Gene3D" id="3.40.50.1820">
    <property type="entry name" value="alpha/beta hydrolase"/>
    <property type="match status" value="1"/>
</dbReference>